<dbReference type="RefSeq" id="WP_281383527.1">
    <property type="nucleotide sequence ID" value="NZ_JACHIP010000006.1"/>
</dbReference>
<protein>
    <submittedName>
        <fullName evidence="1">Uncharacterized protein</fullName>
    </submittedName>
</protein>
<evidence type="ECO:0000313" key="2">
    <source>
        <dbReference type="Proteomes" id="UP000540989"/>
    </source>
</evidence>
<reference evidence="1 2" key="1">
    <citation type="submission" date="2020-08" db="EMBL/GenBank/DDBJ databases">
        <title>Genomic Encyclopedia of Type Strains, Phase IV (KMG-V): Genome sequencing to study the core and pangenomes of soil and plant-associated prokaryotes.</title>
        <authorList>
            <person name="Whitman W."/>
        </authorList>
    </citation>
    <scope>NUCLEOTIDE SEQUENCE [LARGE SCALE GENOMIC DNA]</scope>
    <source>
        <strain evidence="1 2">M8UP14</strain>
    </source>
</reference>
<dbReference type="Proteomes" id="UP000540989">
    <property type="component" value="Unassembled WGS sequence"/>
</dbReference>
<name>A0A7W8E6Q3_9BACT</name>
<keyword evidence="2" id="KW-1185">Reference proteome</keyword>
<comment type="caution">
    <text evidence="1">The sequence shown here is derived from an EMBL/GenBank/DDBJ whole genome shotgun (WGS) entry which is preliminary data.</text>
</comment>
<proteinExistence type="predicted"/>
<accession>A0A7W8E6Q3</accession>
<evidence type="ECO:0000313" key="1">
    <source>
        <dbReference type="EMBL" id="MBB5059495.1"/>
    </source>
</evidence>
<gene>
    <name evidence="1" type="ORF">HDF16_004221</name>
</gene>
<sequence length="41" mass="4408">MTTVSAPFLWRSVPQAVELCDNPPVACTPNFHGEGSGDRYG</sequence>
<dbReference type="EMBL" id="JACHIP010000006">
    <property type="protein sequence ID" value="MBB5059495.1"/>
    <property type="molecule type" value="Genomic_DNA"/>
</dbReference>
<dbReference type="AlphaFoldDB" id="A0A7W8E6Q3"/>
<organism evidence="1 2">
    <name type="scientific">Granulicella aggregans</name>
    <dbReference type="NCBI Taxonomy" id="474949"/>
    <lineage>
        <taxon>Bacteria</taxon>
        <taxon>Pseudomonadati</taxon>
        <taxon>Acidobacteriota</taxon>
        <taxon>Terriglobia</taxon>
        <taxon>Terriglobales</taxon>
        <taxon>Acidobacteriaceae</taxon>
        <taxon>Granulicella</taxon>
    </lineage>
</organism>